<dbReference type="InterPro" id="IPR036259">
    <property type="entry name" value="MFS_trans_sf"/>
</dbReference>
<proteinExistence type="predicted"/>
<evidence type="ECO:0000313" key="7">
    <source>
        <dbReference type="Proteomes" id="UP001164746"/>
    </source>
</evidence>
<dbReference type="InterPro" id="IPR011701">
    <property type="entry name" value="MFS"/>
</dbReference>
<sequence length="425" mass="46502">MASERSGGERTEFQTAEEQHELLKHRKYLSIVNCMPKRYVVGIMAFFGFCNIYALRVNLSVAIVAMTENQTKHIGGNKTVIPGGYLATRLGGKYLFGGGVFLTALFTLITPLCARWSGVTYPSIHAIWSKWAPPQEKTKLATLAFSGSYIGTVISLPMSAALAQTSAGWPKSPAKHPTISNAELEYIQGNIGYTDEQVQDVSPPWRSILTSLPVWAIVAAHFAENWGFYTWLTELPTFMNNVLHFNMYQAGFLAALPYLVMAFVVQGSGHLGDFLRGRVQVSTEAVRKIFTCGAFAFQVVFMIAAGYSTSRTSCMVCLTIAVGIGGFAWGGFSVNHLDIAPQFASILMGLSNTFATLPGIISPYLTGVIVTTKIVFYLAAIIYIFGAIVYGLLASGVRQKWAEVMTGYLPHHEVIITTMPETHQE</sequence>
<dbReference type="EMBL" id="CP111016">
    <property type="protein sequence ID" value="WAR04254.1"/>
    <property type="molecule type" value="Genomic_DNA"/>
</dbReference>
<feature type="transmembrane region" description="Helical" evidence="5">
    <location>
        <begin position="94"/>
        <end position="114"/>
    </location>
</feature>
<accession>A0ABY7E4Z3</accession>
<gene>
    <name evidence="6" type="ORF">MAR_019623</name>
</gene>
<feature type="transmembrane region" description="Helical" evidence="5">
    <location>
        <begin position="247"/>
        <end position="265"/>
    </location>
</feature>
<dbReference type="InterPro" id="IPR050382">
    <property type="entry name" value="MFS_Na/Anion_cotransporter"/>
</dbReference>
<evidence type="ECO:0000256" key="1">
    <source>
        <dbReference type="ARBA" id="ARBA00004141"/>
    </source>
</evidence>
<evidence type="ECO:0000256" key="2">
    <source>
        <dbReference type="ARBA" id="ARBA00022692"/>
    </source>
</evidence>
<dbReference type="PANTHER" id="PTHR11662">
    <property type="entry name" value="SOLUTE CARRIER FAMILY 17"/>
    <property type="match status" value="1"/>
</dbReference>
<dbReference type="CDD" id="cd17318">
    <property type="entry name" value="MFS_SLC17"/>
    <property type="match status" value="1"/>
</dbReference>
<feature type="transmembrane region" description="Helical" evidence="5">
    <location>
        <begin position="285"/>
        <end position="307"/>
    </location>
</feature>
<feature type="transmembrane region" description="Helical" evidence="5">
    <location>
        <begin position="344"/>
        <end position="362"/>
    </location>
</feature>
<dbReference type="Gene3D" id="1.20.1250.20">
    <property type="entry name" value="MFS general substrate transporter like domains"/>
    <property type="match status" value="2"/>
</dbReference>
<feature type="transmembrane region" description="Helical" evidence="5">
    <location>
        <begin position="39"/>
        <end position="59"/>
    </location>
</feature>
<dbReference type="PANTHER" id="PTHR11662:SF455">
    <property type="entry name" value="GH23975P"/>
    <property type="match status" value="1"/>
</dbReference>
<evidence type="ECO:0000256" key="3">
    <source>
        <dbReference type="ARBA" id="ARBA00022989"/>
    </source>
</evidence>
<feature type="transmembrane region" description="Helical" evidence="5">
    <location>
        <begin position="374"/>
        <end position="393"/>
    </location>
</feature>
<dbReference type="Proteomes" id="UP001164746">
    <property type="component" value="Chromosome 5"/>
</dbReference>
<protein>
    <submittedName>
        <fullName evidence="6">VGLU2-like protein</fullName>
    </submittedName>
</protein>
<dbReference type="Pfam" id="PF07690">
    <property type="entry name" value="MFS_1"/>
    <property type="match status" value="1"/>
</dbReference>
<organism evidence="6 7">
    <name type="scientific">Mya arenaria</name>
    <name type="common">Soft-shell clam</name>
    <dbReference type="NCBI Taxonomy" id="6604"/>
    <lineage>
        <taxon>Eukaryota</taxon>
        <taxon>Metazoa</taxon>
        <taxon>Spiralia</taxon>
        <taxon>Lophotrochozoa</taxon>
        <taxon>Mollusca</taxon>
        <taxon>Bivalvia</taxon>
        <taxon>Autobranchia</taxon>
        <taxon>Heteroconchia</taxon>
        <taxon>Euheterodonta</taxon>
        <taxon>Imparidentia</taxon>
        <taxon>Neoheterodontei</taxon>
        <taxon>Myida</taxon>
        <taxon>Myoidea</taxon>
        <taxon>Myidae</taxon>
        <taxon>Mya</taxon>
    </lineage>
</organism>
<keyword evidence="3 5" id="KW-1133">Transmembrane helix</keyword>
<keyword evidence="7" id="KW-1185">Reference proteome</keyword>
<keyword evidence="2 5" id="KW-0812">Transmembrane</keyword>
<dbReference type="SUPFAM" id="SSF103473">
    <property type="entry name" value="MFS general substrate transporter"/>
    <property type="match status" value="1"/>
</dbReference>
<evidence type="ECO:0000256" key="4">
    <source>
        <dbReference type="ARBA" id="ARBA00023136"/>
    </source>
</evidence>
<keyword evidence="4 5" id="KW-0472">Membrane</keyword>
<reference evidence="6" key="1">
    <citation type="submission" date="2022-11" db="EMBL/GenBank/DDBJ databases">
        <title>Centuries of genome instability and evolution in soft-shell clam transmissible cancer (bioRxiv).</title>
        <authorList>
            <person name="Hart S.F.M."/>
            <person name="Yonemitsu M.A."/>
            <person name="Giersch R.M."/>
            <person name="Beal B.F."/>
            <person name="Arriagada G."/>
            <person name="Davis B.W."/>
            <person name="Ostrander E.A."/>
            <person name="Goff S.P."/>
            <person name="Metzger M.J."/>
        </authorList>
    </citation>
    <scope>NUCLEOTIDE SEQUENCE</scope>
    <source>
        <strain evidence="6">MELC-2E11</strain>
        <tissue evidence="6">Siphon/mantle</tissue>
    </source>
</reference>
<feature type="transmembrane region" description="Helical" evidence="5">
    <location>
        <begin position="313"/>
        <end position="332"/>
    </location>
</feature>
<feature type="transmembrane region" description="Helical" evidence="5">
    <location>
        <begin position="212"/>
        <end position="232"/>
    </location>
</feature>
<name>A0ABY7E4Z3_MYAAR</name>
<evidence type="ECO:0000313" key="6">
    <source>
        <dbReference type="EMBL" id="WAR04254.1"/>
    </source>
</evidence>
<evidence type="ECO:0000256" key="5">
    <source>
        <dbReference type="SAM" id="Phobius"/>
    </source>
</evidence>
<comment type="subcellular location">
    <subcellularLocation>
        <location evidence="1">Membrane</location>
        <topology evidence="1">Multi-pass membrane protein</topology>
    </subcellularLocation>
</comment>